<dbReference type="RefSeq" id="WP_012154530.1">
    <property type="nucleotide sequence ID" value="NC_009901.1"/>
</dbReference>
<dbReference type="Proteomes" id="UP000002608">
    <property type="component" value="Chromosome"/>
</dbReference>
<evidence type="ECO:0000313" key="2">
    <source>
        <dbReference type="Proteomes" id="UP000002608"/>
    </source>
</evidence>
<name>A8H217_SHEPA</name>
<gene>
    <name evidence="1" type="ordered locus">Spea_1277</name>
</gene>
<dbReference type="AlphaFoldDB" id="A8H217"/>
<accession>A8H217</accession>
<keyword evidence="2" id="KW-1185">Reference proteome</keyword>
<dbReference type="eggNOG" id="ENOG50331J3">
    <property type="taxonomic scope" value="Bacteria"/>
</dbReference>
<evidence type="ECO:0000313" key="1">
    <source>
        <dbReference type="EMBL" id="ABV86604.1"/>
    </source>
</evidence>
<dbReference type="Pfam" id="PF15933">
    <property type="entry name" value="RnlB_antitoxin"/>
    <property type="match status" value="1"/>
</dbReference>
<dbReference type="InterPro" id="IPR031834">
    <property type="entry name" value="RnlB/LsoB_antitoxin"/>
</dbReference>
<organism evidence="1 2">
    <name type="scientific">Shewanella pealeana (strain ATCC 700345 / ANG-SQ1)</name>
    <dbReference type="NCBI Taxonomy" id="398579"/>
    <lineage>
        <taxon>Bacteria</taxon>
        <taxon>Pseudomonadati</taxon>
        <taxon>Pseudomonadota</taxon>
        <taxon>Gammaproteobacteria</taxon>
        <taxon>Alteromonadales</taxon>
        <taxon>Shewanellaceae</taxon>
        <taxon>Shewanella</taxon>
    </lineage>
</organism>
<sequence length="131" mass="14736">MYNIRKLNIKNNPQAIVTAISYESPLSLISEIEQELSSLFGSDFFGEVIFDLLCSNGFEWNRFMSMEFEGSALKRSSARIMDESELSPLLIELQSQLFASKPEYLVDTILTSQEIAILMSSASNKSVALYC</sequence>
<reference evidence="1 2" key="1">
    <citation type="submission" date="2007-10" db="EMBL/GenBank/DDBJ databases">
        <title>Complete sequence of Shewanella pealeana ATCC 700345.</title>
        <authorList>
            <consortium name="US DOE Joint Genome Institute"/>
            <person name="Copeland A."/>
            <person name="Lucas S."/>
            <person name="Lapidus A."/>
            <person name="Barry K."/>
            <person name="Glavina del Rio T."/>
            <person name="Dalin E."/>
            <person name="Tice H."/>
            <person name="Pitluck S."/>
            <person name="Chertkov O."/>
            <person name="Brettin T."/>
            <person name="Bruce D."/>
            <person name="Detter J.C."/>
            <person name="Han C."/>
            <person name="Schmutz J."/>
            <person name="Larimer F."/>
            <person name="Land M."/>
            <person name="Hauser L."/>
            <person name="Kyrpides N."/>
            <person name="Kim E."/>
            <person name="Zhao J.-S.Z."/>
            <person name="Manno D."/>
            <person name="Hawari J."/>
            <person name="Richardson P."/>
        </authorList>
    </citation>
    <scope>NUCLEOTIDE SEQUENCE [LARGE SCALE GENOMIC DNA]</scope>
    <source>
        <strain evidence="2">ATCC 700345 / ANG-SQ1</strain>
    </source>
</reference>
<dbReference type="EMBL" id="CP000851">
    <property type="protein sequence ID" value="ABV86604.1"/>
    <property type="molecule type" value="Genomic_DNA"/>
</dbReference>
<dbReference type="KEGG" id="spl:Spea_1277"/>
<protein>
    <submittedName>
        <fullName evidence="1">Uncharacterized protein</fullName>
    </submittedName>
</protein>
<dbReference type="HOGENOM" id="CLU_163902_1_0_6"/>
<proteinExistence type="predicted"/>
<dbReference type="STRING" id="398579.Spea_1277"/>
<dbReference type="OrthoDB" id="7069026at2"/>